<dbReference type="EMBL" id="JBHSHP010000009">
    <property type="protein sequence ID" value="MFC4753983.1"/>
    <property type="molecule type" value="Genomic_DNA"/>
</dbReference>
<dbReference type="Proteomes" id="UP001595836">
    <property type="component" value="Unassembled WGS sequence"/>
</dbReference>
<keyword evidence="2" id="KW-1185">Reference proteome</keyword>
<gene>
    <name evidence="1" type="ORF">ACFO7U_04200</name>
</gene>
<reference evidence="2" key="1">
    <citation type="journal article" date="2019" name="Int. J. Syst. Evol. Microbiol.">
        <title>The Global Catalogue of Microorganisms (GCM) 10K type strain sequencing project: providing services to taxonomists for standard genome sequencing and annotation.</title>
        <authorList>
            <consortium name="The Broad Institute Genomics Platform"/>
            <consortium name="The Broad Institute Genome Sequencing Center for Infectious Disease"/>
            <person name="Wu L."/>
            <person name="Ma J."/>
        </authorList>
    </citation>
    <scope>NUCLEOTIDE SEQUENCE [LARGE SCALE GENOMIC DNA]</scope>
    <source>
        <strain evidence="2">JCM 11882</strain>
    </source>
</reference>
<organism evidence="1 2">
    <name type="scientific">Dietzia aurantiaca</name>
    <dbReference type="NCBI Taxonomy" id="983873"/>
    <lineage>
        <taxon>Bacteria</taxon>
        <taxon>Bacillati</taxon>
        <taxon>Actinomycetota</taxon>
        <taxon>Actinomycetes</taxon>
        <taxon>Mycobacteriales</taxon>
        <taxon>Dietziaceae</taxon>
        <taxon>Dietzia</taxon>
    </lineage>
</organism>
<name>A0ABV9PQK4_9ACTN</name>
<protein>
    <submittedName>
        <fullName evidence="1">Uncharacterized protein</fullName>
    </submittedName>
</protein>
<evidence type="ECO:0000313" key="1">
    <source>
        <dbReference type="EMBL" id="MFC4753983.1"/>
    </source>
</evidence>
<dbReference type="RefSeq" id="WP_344988712.1">
    <property type="nucleotide sequence ID" value="NZ_BAABCD010000006.1"/>
</dbReference>
<evidence type="ECO:0000313" key="2">
    <source>
        <dbReference type="Proteomes" id="UP001595836"/>
    </source>
</evidence>
<sequence>MRRFDPTPRIRGLVRSYRGRHGRRARVLAALLEGDDDNAAAEVTVHPSQVRLPRTVIYAAARSRGLEPVGGAAALAQRGPWIDPMRFVRPSEGSAG</sequence>
<accession>A0ABV9PQK4</accession>
<proteinExistence type="predicted"/>
<comment type="caution">
    <text evidence="1">The sequence shown here is derived from an EMBL/GenBank/DDBJ whole genome shotgun (WGS) entry which is preliminary data.</text>
</comment>